<keyword evidence="2" id="KW-0548">Nucleotidyltransferase</keyword>
<organism evidence="8">
    <name type="scientific">Anoplophora glabripennis</name>
    <name type="common">Asian longhorn beetle</name>
    <name type="synonym">Anoplophora nobilis</name>
    <dbReference type="NCBI Taxonomy" id="217634"/>
    <lineage>
        <taxon>Eukaryota</taxon>
        <taxon>Metazoa</taxon>
        <taxon>Ecdysozoa</taxon>
        <taxon>Arthropoda</taxon>
        <taxon>Hexapoda</taxon>
        <taxon>Insecta</taxon>
        <taxon>Pterygota</taxon>
        <taxon>Neoptera</taxon>
        <taxon>Endopterygota</taxon>
        <taxon>Coleoptera</taxon>
        <taxon>Polyphaga</taxon>
        <taxon>Cucujiformia</taxon>
        <taxon>Chrysomeloidea</taxon>
        <taxon>Cerambycidae</taxon>
        <taxon>Lamiinae</taxon>
        <taxon>Lamiini</taxon>
        <taxon>Anoplophora</taxon>
    </lineage>
</organism>
<evidence type="ECO:0000259" key="7">
    <source>
        <dbReference type="Pfam" id="PF17917"/>
    </source>
</evidence>
<feature type="non-terminal residue" evidence="8">
    <location>
        <position position="1"/>
    </location>
</feature>
<dbReference type="GO" id="GO:0016787">
    <property type="term" value="F:hydrolase activity"/>
    <property type="evidence" value="ECO:0007669"/>
    <property type="project" value="UniProtKB-KW"/>
</dbReference>
<keyword evidence="1" id="KW-0808">Transferase</keyword>
<keyword evidence="3" id="KW-0540">Nuclease</keyword>
<evidence type="ECO:0000256" key="3">
    <source>
        <dbReference type="ARBA" id="ARBA00022722"/>
    </source>
</evidence>
<name>V5H5E2_ANOGL</name>
<dbReference type="InterPro" id="IPR043502">
    <property type="entry name" value="DNA/RNA_pol_sf"/>
</dbReference>
<dbReference type="CDD" id="cd09274">
    <property type="entry name" value="RNase_HI_RT_Ty3"/>
    <property type="match status" value="1"/>
</dbReference>
<proteinExistence type="predicted"/>
<feature type="non-terminal residue" evidence="8">
    <location>
        <position position="214"/>
    </location>
</feature>
<dbReference type="GO" id="GO:0003964">
    <property type="term" value="F:RNA-directed DNA polymerase activity"/>
    <property type="evidence" value="ECO:0007669"/>
    <property type="project" value="UniProtKB-KW"/>
</dbReference>
<keyword evidence="5" id="KW-0378">Hydrolase</keyword>
<protein>
    <submittedName>
        <fullName evidence="8">Retrotransposable element</fullName>
    </submittedName>
</protein>
<dbReference type="Pfam" id="PF17917">
    <property type="entry name" value="RT_RNaseH"/>
    <property type="match status" value="1"/>
</dbReference>
<feature type="domain" description="Reverse transcriptase RNase H-like" evidence="7">
    <location>
        <begin position="9"/>
        <end position="112"/>
    </location>
</feature>
<dbReference type="GO" id="GO:0004519">
    <property type="term" value="F:endonuclease activity"/>
    <property type="evidence" value="ECO:0007669"/>
    <property type="project" value="UniProtKB-KW"/>
</dbReference>
<evidence type="ECO:0000313" key="8">
    <source>
        <dbReference type="EMBL" id="JAB68018.1"/>
    </source>
</evidence>
<dbReference type="InterPro" id="IPR041373">
    <property type="entry name" value="RT_RNaseH"/>
</dbReference>
<evidence type="ECO:0000256" key="4">
    <source>
        <dbReference type="ARBA" id="ARBA00022759"/>
    </source>
</evidence>
<accession>V5H5E2</accession>
<evidence type="ECO:0000256" key="6">
    <source>
        <dbReference type="ARBA" id="ARBA00022918"/>
    </source>
</evidence>
<dbReference type="Gene3D" id="3.10.20.370">
    <property type="match status" value="1"/>
</dbReference>
<keyword evidence="6" id="KW-0695">RNA-directed DNA polymerase</keyword>
<evidence type="ECO:0000256" key="1">
    <source>
        <dbReference type="ARBA" id="ARBA00022679"/>
    </source>
</evidence>
<keyword evidence="4" id="KW-0255">Endonuclease</keyword>
<reference evidence="8" key="1">
    <citation type="submission" date="2013-07" db="EMBL/GenBank/DDBJ databases">
        <title>Midgut Transcriptome Profiling of Anoplphora glabripennis, a Lignocellulose Degrading, Wood-Boring Cerambycid.</title>
        <authorList>
            <person name="Scully E.D."/>
            <person name="Hoover K."/>
            <person name="Carlson J.E."/>
            <person name="Tien M."/>
            <person name="Geib S.M."/>
        </authorList>
    </citation>
    <scope>NUCLEOTIDE SEQUENCE</scope>
</reference>
<dbReference type="PANTHER" id="PTHR34072:SF52">
    <property type="entry name" value="RIBONUCLEASE H"/>
    <property type="match status" value="1"/>
</dbReference>
<dbReference type="AlphaFoldDB" id="V5H5E2"/>
<dbReference type="EMBL" id="GALX01000448">
    <property type="protein sequence ID" value="JAB68018.1"/>
    <property type="molecule type" value="Transcribed_RNA"/>
</dbReference>
<dbReference type="FunFam" id="3.10.20.370:FF:000001">
    <property type="entry name" value="Retrovirus-related Pol polyprotein from transposon 17.6-like protein"/>
    <property type="match status" value="1"/>
</dbReference>
<gene>
    <name evidence="8" type="primary">RTF22</name>
</gene>
<evidence type="ECO:0000256" key="2">
    <source>
        <dbReference type="ARBA" id="ARBA00022695"/>
    </source>
</evidence>
<dbReference type="SUPFAM" id="SSF56672">
    <property type="entry name" value="DNA/RNA polymerases"/>
    <property type="match status" value="1"/>
</dbReference>
<evidence type="ECO:0000256" key="5">
    <source>
        <dbReference type="ARBA" id="ARBA00022801"/>
    </source>
</evidence>
<sequence length="214" mass="25040">SRPILSIFDPSCETELHTDASSKGIAAILLQKHGDSLRPVMYYSRSTTINEHIYHSYELETLAVVEAIKRFRMYLTGIHFTLVTDCSAVRSTFNKRDLLPRIARWWLSIQDFDFEIKHRKGEQMRHVDALSRNIPTPSIMKIDVNDWLLCIQMQDDKIRSILQKLTGDCPKDIKSTYIERNGRLYRKTLDGLKLVIPKFARFNILRKYHDEVGR</sequence>
<dbReference type="PANTHER" id="PTHR34072">
    <property type="entry name" value="ENZYMATIC POLYPROTEIN-RELATED"/>
    <property type="match status" value="1"/>
</dbReference>